<dbReference type="PANTHER" id="PTHR43329">
    <property type="entry name" value="EPOXIDE HYDROLASE"/>
    <property type="match status" value="1"/>
</dbReference>
<dbReference type="GO" id="GO:0016787">
    <property type="term" value="F:hydrolase activity"/>
    <property type="evidence" value="ECO:0007669"/>
    <property type="project" value="UniProtKB-KW"/>
</dbReference>
<gene>
    <name evidence="3" type="ORF">F9B16_46685</name>
</gene>
<dbReference type="PRINTS" id="PR00412">
    <property type="entry name" value="EPOXHYDRLASE"/>
</dbReference>
<dbReference type="Proteomes" id="UP000483004">
    <property type="component" value="Unassembled WGS sequence"/>
</dbReference>
<keyword evidence="1 3" id="KW-0378">Hydrolase</keyword>
<dbReference type="SUPFAM" id="SSF53474">
    <property type="entry name" value="alpha/beta-Hydrolases"/>
    <property type="match status" value="1"/>
</dbReference>
<sequence length="316" mass="34443">MTEITHRFVDAQSGLRMHVAEAGEGPLVLLLHGFPECWYSWRHQLTALADAGFHAVAPDQRGYARTGGPADPAAYSILHLVGDAVGLIEALGGGRAVVVGHDWGAPVAWHTAQMRPDKVRGVVGMSVPHRPRTSTPPVASMRRMFGDGFYMVRFQEPDAPEAEFDRDRAAAFRRMLYAASGDGPGTALIAPEGGGVLDACPEPEKLPAWLTEDDIAAYVAEYAGSDFTGPINWYRNLDRNWDLTAAWHRAQISPPALYIAGDRDLVATGATRAIEHLSDFVPNLRDTVWLSGCGHWTQQERPAEVNDALIAFLRAL</sequence>
<dbReference type="AlphaFoldDB" id="A0A6L3VGU2"/>
<dbReference type="InterPro" id="IPR000639">
    <property type="entry name" value="Epox_hydrolase-like"/>
</dbReference>
<name>A0A6L3VGU2_9ACTN</name>
<proteinExistence type="predicted"/>
<evidence type="ECO:0000259" key="2">
    <source>
        <dbReference type="Pfam" id="PF00561"/>
    </source>
</evidence>
<keyword evidence="4" id="KW-1185">Reference proteome</keyword>
<evidence type="ECO:0000313" key="4">
    <source>
        <dbReference type="Proteomes" id="UP000483004"/>
    </source>
</evidence>
<accession>A0A6L3VGU2</accession>
<dbReference type="EMBL" id="WBMR01000314">
    <property type="protein sequence ID" value="KAB2360163.1"/>
    <property type="molecule type" value="Genomic_DNA"/>
</dbReference>
<dbReference type="InterPro" id="IPR000073">
    <property type="entry name" value="AB_hydrolase_1"/>
</dbReference>
<dbReference type="RefSeq" id="WP_151546711.1">
    <property type="nucleotide sequence ID" value="NZ_WBMR01000314.1"/>
</dbReference>
<evidence type="ECO:0000256" key="1">
    <source>
        <dbReference type="ARBA" id="ARBA00022801"/>
    </source>
</evidence>
<dbReference type="OrthoDB" id="2987348at2"/>
<feature type="domain" description="AB hydrolase-1" evidence="2">
    <location>
        <begin position="26"/>
        <end position="301"/>
    </location>
</feature>
<dbReference type="Pfam" id="PF00561">
    <property type="entry name" value="Abhydrolase_1"/>
    <property type="match status" value="1"/>
</dbReference>
<dbReference type="Gene3D" id="3.40.50.1820">
    <property type="entry name" value="alpha/beta hydrolase"/>
    <property type="match status" value="1"/>
</dbReference>
<comment type="caution">
    <text evidence="3">The sequence shown here is derived from an EMBL/GenBank/DDBJ whole genome shotgun (WGS) entry which is preliminary data.</text>
</comment>
<reference evidence="3 4" key="1">
    <citation type="submission" date="2019-09" db="EMBL/GenBank/DDBJ databases">
        <title>Actinomadura physcomitrii sp. nov., a novel actinomycete isolated from moss [Physcomitrium sphaericum (Ludw) Fuernr].</title>
        <authorList>
            <person name="Liu C."/>
            <person name="Zhuang X."/>
        </authorList>
    </citation>
    <scope>NUCLEOTIDE SEQUENCE [LARGE SCALE GENOMIC DNA]</scope>
    <source>
        <strain evidence="3 4">CYP1-1B</strain>
    </source>
</reference>
<protein>
    <submittedName>
        <fullName evidence="3">Alpha/beta hydrolase</fullName>
    </submittedName>
</protein>
<evidence type="ECO:0000313" key="3">
    <source>
        <dbReference type="EMBL" id="KAB2360163.1"/>
    </source>
</evidence>
<organism evidence="3 4">
    <name type="scientific">Actinomadura montaniterrae</name>
    <dbReference type="NCBI Taxonomy" id="1803903"/>
    <lineage>
        <taxon>Bacteria</taxon>
        <taxon>Bacillati</taxon>
        <taxon>Actinomycetota</taxon>
        <taxon>Actinomycetes</taxon>
        <taxon>Streptosporangiales</taxon>
        <taxon>Thermomonosporaceae</taxon>
        <taxon>Actinomadura</taxon>
    </lineage>
</organism>
<dbReference type="InterPro" id="IPR029058">
    <property type="entry name" value="AB_hydrolase_fold"/>
</dbReference>